<name>A0A1Q6HZZ5_BACUN</name>
<organism evidence="2 3">
    <name type="scientific">Bacteroides uniformis</name>
    <dbReference type="NCBI Taxonomy" id="820"/>
    <lineage>
        <taxon>Bacteria</taxon>
        <taxon>Pseudomonadati</taxon>
        <taxon>Bacteroidota</taxon>
        <taxon>Bacteroidia</taxon>
        <taxon>Bacteroidales</taxon>
        <taxon>Bacteroidaceae</taxon>
        <taxon>Bacteroides</taxon>
    </lineage>
</organism>
<keyword evidence="1" id="KW-0812">Transmembrane</keyword>
<keyword evidence="1" id="KW-0472">Membrane</keyword>
<evidence type="ECO:0000313" key="2">
    <source>
        <dbReference type="EMBL" id="OKZ32225.1"/>
    </source>
</evidence>
<dbReference type="InterPro" id="IPR052724">
    <property type="entry name" value="GT117_domain-containing"/>
</dbReference>
<feature type="transmembrane region" description="Helical" evidence="1">
    <location>
        <begin position="199"/>
        <end position="229"/>
    </location>
</feature>
<feature type="transmembrane region" description="Helical" evidence="1">
    <location>
        <begin position="27"/>
        <end position="46"/>
    </location>
</feature>
<feature type="transmembrane region" description="Helical" evidence="1">
    <location>
        <begin position="720"/>
        <end position="748"/>
    </location>
</feature>
<evidence type="ECO:0008006" key="4">
    <source>
        <dbReference type="Google" id="ProtNLM"/>
    </source>
</evidence>
<reference evidence="2 3" key="1">
    <citation type="journal article" date="2016" name="Nat. Biotechnol.">
        <title>Measurement of bacterial replication rates in microbial communities.</title>
        <authorList>
            <person name="Brown C.T."/>
            <person name="Olm M.R."/>
            <person name="Thomas B.C."/>
            <person name="Banfield J.F."/>
        </authorList>
    </citation>
    <scope>NUCLEOTIDE SEQUENCE [LARGE SCALE GENOMIC DNA]</scope>
    <source>
        <strain evidence="2">45_41</strain>
    </source>
</reference>
<dbReference type="EMBL" id="MNQU01000235">
    <property type="protein sequence ID" value="OKZ32225.1"/>
    <property type="molecule type" value="Genomic_DNA"/>
</dbReference>
<feature type="transmembrane region" description="Helical" evidence="1">
    <location>
        <begin position="663"/>
        <end position="681"/>
    </location>
</feature>
<feature type="transmembrane region" description="Helical" evidence="1">
    <location>
        <begin position="249"/>
        <end position="282"/>
    </location>
</feature>
<dbReference type="Pfam" id="PF11028">
    <property type="entry name" value="TMEM260-like"/>
    <property type="match status" value="1"/>
</dbReference>
<protein>
    <recommendedName>
        <fullName evidence="4">DUF2723 domain-containing protein</fullName>
    </recommendedName>
</protein>
<feature type="transmembrane region" description="Helical" evidence="1">
    <location>
        <begin position="294"/>
        <end position="314"/>
    </location>
</feature>
<feature type="transmembrane region" description="Helical" evidence="1">
    <location>
        <begin position="411"/>
        <end position="434"/>
    </location>
</feature>
<dbReference type="AlphaFoldDB" id="A0A1Q6HZZ5"/>
<evidence type="ECO:0000256" key="1">
    <source>
        <dbReference type="SAM" id="Phobius"/>
    </source>
</evidence>
<feature type="transmembrane region" description="Helical" evidence="1">
    <location>
        <begin position="334"/>
        <end position="353"/>
    </location>
</feature>
<accession>A0A1Q6HZZ5</accession>
<comment type="caution">
    <text evidence="2">The sequence shown here is derived from an EMBL/GenBank/DDBJ whole genome shotgun (WGS) entry which is preliminary data.</text>
</comment>
<keyword evidence="1" id="KW-1133">Transmembrane helix</keyword>
<evidence type="ECO:0000313" key="3">
    <source>
        <dbReference type="Proteomes" id="UP000186549"/>
    </source>
</evidence>
<feature type="transmembrane region" description="Helical" evidence="1">
    <location>
        <begin position="169"/>
        <end position="187"/>
    </location>
</feature>
<dbReference type="PANTHER" id="PTHR16214:SF3">
    <property type="entry name" value="TRANSMEMBRANE PROTEIN 260"/>
    <property type="match status" value="1"/>
</dbReference>
<feature type="transmembrane region" description="Helical" evidence="1">
    <location>
        <begin position="140"/>
        <end position="157"/>
    </location>
</feature>
<dbReference type="PANTHER" id="PTHR16214">
    <property type="entry name" value="TRANSMEMBRANE PROTEIN 260"/>
    <property type="match status" value="1"/>
</dbReference>
<sequence>MGIATASPAMGVTSCERPLYGYKKYNVINNVAGWVCFIIAAVTYMLTLEPTASFWDCPEFISQGAKLEVGHPPGNPIFILAARFFINFTGGDVSNYAFAVNAMSGLLSAATILLLFWSITHLVRRLMVGRSQEALTLSQLLVVMGSGLCGALLYTWSDTFWFSAVEGEVYAFSSFCTALVFWLILKWDNRADEPHADRYLILVTFIIGVSIGVHLLNLLTIPALGLIIYYRKAQYINNNKTLLKVAGWLMWVVAAVIAVVTVVLLVNGYYPAALLALCVCAMCWFYRNSPTFKFSLFSLFLSMVVVGLILYGLVPGFIEISQYFEIFCVNTLGFSYNIGVLIYAVILIGVLVWCIRSLYRQESKLQIQISFVLSVVLSGIPFIGSSLLIPFVLTAALVAYIFLAKRLSVRFLTLTALSILVIFIGYTSYTLLLIRASANPPMNQNAPDNVFTLSSYLNREQYGDTPLFYGPSFASTPEYTIIYDGTGQPMQELRSSNGKSQYAKEVKTSSVQPDRYVRQEPKLKPRMVPNMLFPRMHSQQPGHPQGYLNWIGESIESLPTEKVTVYYDEDGAPFTIPGQDLREEVPVPTFEQNLRYFFDYQLNYMYWRYFLWNFAGRQNDLQGQGELNRGNWISGIPFIDNPRLGDQSLLPPDQGSDNKGHNVFYMLPLLMGLLGIAAQLVRGKEGICQFWVVFIFFFMTGIAIVLYLNQPPNQVRERDYAYAGSFYAFSIWIGMGVYGLWLLVRALFGKKKQSTKNAKRLSAAVACVAAVAVPLQMVSQTWDDHDRSGRYTTRDFGMNYLSSVDKNGIIFTNGDNDTFPLWYAQEVEGYRTDVRVVNLSYLTTDWYANHQKLPSYDAAAIEFQAQPQDYAYDRMQVVYVYGAGNDSTVVDAFSALNDVYVNPKADFNGTRMLRYPQMYIPVEVDDAVKAGVITKEEAAAADDYILVDWSGKNSASLGDLLSLDMIAHGSTDGWKRPAYFAMTVPDDYYLNLSPYLRNTGLAYQVSPIRDPHYSEGQAYAVATDKMYDNVMNKFRWGGLDSGNDVYLDETVRRMVTTHRSTLIDLANALYNEGLYAKYDVTEGEDGSYQETVNEANAGYAAERFRKAVSVLDLMQEKLPARLSPYSVQVGQQIGQLYIYLGEELEDDAIVDKGMKMLLTEIEHFAPHVPYLYSLIMDKEDKSAKKESFDFNGVEVKNEKRKEVSVYDLEFSSVDKYVPYYLLQLINMYRDNGGDENALGAVVRKAAGPDFEKQLNRVLKGIV</sequence>
<proteinExistence type="predicted"/>
<dbReference type="InterPro" id="IPR021280">
    <property type="entry name" value="TMEM260-like"/>
</dbReference>
<dbReference type="Proteomes" id="UP000186549">
    <property type="component" value="Unassembled WGS sequence"/>
</dbReference>
<feature type="transmembrane region" description="Helical" evidence="1">
    <location>
        <begin position="688"/>
        <end position="708"/>
    </location>
</feature>
<feature type="transmembrane region" description="Helical" evidence="1">
    <location>
        <begin position="96"/>
        <end position="119"/>
    </location>
</feature>
<gene>
    <name evidence="2" type="ORF">BHV79_11085</name>
</gene>